<dbReference type="KEGG" id="cavi:CAV_0754"/>
<evidence type="ECO:0000256" key="1">
    <source>
        <dbReference type="ARBA" id="ARBA00004651"/>
    </source>
</evidence>
<feature type="transmembrane region" description="Helical" evidence="6">
    <location>
        <begin position="61"/>
        <end position="81"/>
    </location>
</feature>
<evidence type="ECO:0000313" key="8">
    <source>
        <dbReference type="EMBL" id="ASQ30420.1"/>
    </source>
</evidence>
<dbReference type="RefSeq" id="WP_094325182.1">
    <property type="nucleotide sequence ID" value="NZ_CP022347.1"/>
</dbReference>
<proteinExistence type="predicted"/>
<accession>A0A222MXK9</accession>
<gene>
    <name evidence="8" type="ORF">CAV_0754</name>
</gene>
<evidence type="ECO:0000313" key="9">
    <source>
        <dbReference type="Proteomes" id="UP000201169"/>
    </source>
</evidence>
<dbReference type="PANTHER" id="PTHR36115:SF4">
    <property type="entry name" value="MEMBRANE PROTEIN"/>
    <property type="match status" value="1"/>
</dbReference>
<evidence type="ECO:0000256" key="6">
    <source>
        <dbReference type="SAM" id="Phobius"/>
    </source>
</evidence>
<organism evidence="8 9">
    <name type="scientific">Campylobacter avium LMG 24591</name>
    <dbReference type="NCBI Taxonomy" id="522484"/>
    <lineage>
        <taxon>Bacteria</taxon>
        <taxon>Pseudomonadati</taxon>
        <taxon>Campylobacterota</taxon>
        <taxon>Epsilonproteobacteria</taxon>
        <taxon>Campylobacterales</taxon>
        <taxon>Campylobacteraceae</taxon>
        <taxon>Campylobacter</taxon>
    </lineage>
</organism>
<evidence type="ECO:0000256" key="3">
    <source>
        <dbReference type="ARBA" id="ARBA00022692"/>
    </source>
</evidence>
<dbReference type="InterPro" id="IPR051791">
    <property type="entry name" value="Pra-immunoreactive"/>
</dbReference>
<dbReference type="Proteomes" id="UP000201169">
    <property type="component" value="Chromosome"/>
</dbReference>
<dbReference type="Pfam" id="PF06271">
    <property type="entry name" value="RDD"/>
    <property type="match status" value="1"/>
</dbReference>
<evidence type="ECO:0000256" key="5">
    <source>
        <dbReference type="ARBA" id="ARBA00023136"/>
    </source>
</evidence>
<evidence type="ECO:0000259" key="7">
    <source>
        <dbReference type="Pfam" id="PF06271"/>
    </source>
</evidence>
<dbReference type="InterPro" id="IPR010432">
    <property type="entry name" value="RDD"/>
</dbReference>
<dbReference type="GO" id="GO:0005886">
    <property type="term" value="C:plasma membrane"/>
    <property type="evidence" value="ECO:0007669"/>
    <property type="project" value="UniProtKB-SubCell"/>
</dbReference>
<dbReference type="OrthoDB" id="5358104at2"/>
<keyword evidence="2" id="KW-1003">Cell membrane</keyword>
<evidence type="ECO:0000256" key="2">
    <source>
        <dbReference type="ARBA" id="ARBA00022475"/>
    </source>
</evidence>
<evidence type="ECO:0000256" key="4">
    <source>
        <dbReference type="ARBA" id="ARBA00022989"/>
    </source>
</evidence>
<sequence>MNNELLERLHREGLKLASFEKRIIAYLVDFFVISVILSFIFVDDLANTNYENAADLTRKMIITVFLVNFLYHFIFAFLYGASVGKFVCKIAIVDDRLLDKPNLLQSAIRAIMRNVSENCFMLGYFWAFGNDSRKTWQDYVAKTVVIEVA</sequence>
<protein>
    <submittedName>
        <fullName evidence="8">RDD domain protein</fullName>
    </submittedName>
</protein>
<comment type="subcellular location">
    <subcellularLocation>
        <location evidence="1">Cell membrane</location>
        <topology evidence="1">Multi-pass membrane protein</topology>
    </subcellularLocation>
</comment>
<keyword evidence="4 6" id="KW-1133">Transmembrane helix</keyword>
<feature type="transmembrane region" description="Helical" evidence="6">
    <location>
        <begin position="23"/>
        <end position="41"/>
    </location>
</feature>
<dbReference type="PANTHER" id="PTHR36115">
    <property type="entry name" value="PROLINE-RICH ANTIGEN HOMOLOG-RELATED"/>
    <property type="match status" value="1"/>
</dbReference>
<feature type="domain" description="RDD" evidence="7">
    <location>
        <begin position="17"/>
        <end position="142"/>
    </location>
</feature>
<reference evidence="8 9" key="1">
    <citation type="submission" date="2017-07" db="EMBL/GenBank/DDBJ databases">
        <title>Analysis of two Campylobacter avium genomes and identification of a novel hippuricase gene.</title>
        <authorList>
            <person name="Miller W.G."/>
            <person name="Chapman M.H."/>
            <person name="Yee E."/>
            <person name="Revez J."/>
            <person name="Bono J.L."/>
            <person name="Rossi M."/>
        </authorList>
    </citation>
    <scope>NUCLEOTIDE SEQUENCE [LARGE SCALE GENOMIC DNA]</scope>
    <source>
        <strain evidence="8 9">LMG 24591</strain>
    </source>
</reference>
<name>A0A222MXK9_9BACT</name>
<keyword evidence="3 6" id="KW-0812">Transmembrane</keyword>
<dbReference type="AlphaFoldDB" id="A0A222MXK9"/>
<keyword evidence="5 6" id="KW-0472">Membrane</keyword>
<keyword evidence="9" id="KW-1185">Reference proteome</keyword>
<dbReference type="EMBL" id="CP022347">
    <property type="protein sequence ID" value="ASQ30420.1"/>
    <property type="molecule type" value="Genomic_DNA"/>
</dbReference>